<dbReference type="PANTHER" id="PTHR41247">
    <property type="entry name" value="HTH-TYPE TRANSCRIPTIONAL REPRESSOR YCNK"/>
    <property type="match status" value="1"/>
</dbReference>
<dbReference type="PROSITE" id="PS51257">
    <property type="entry name" value="PROKAR_LIPOPROTEIN"/>
    <property type="match status" value="1"/>
</dbReference>
<sequence>MKTVKIILVMLFLVSCSDDAAVVTKPEPIKLSQDAIGYYMQMIVADHAGPKAQLWLDDQNEPIWFVDVRDAILFTRTPEEADNIAIIYAHDMAKNPDYNNVQDVWVDIEQAVFVINSKQKGGMGMPETIPFSSAKSAQEFTKKYGGEVINSITEITTAYLTFQP</sequence>
<dbReference type="Gene3D" id="3.30.70.2050">
    <property type="match status" value="1"/>
</dbReference>
<dbReference type="Pfam" id="PF05573">
    <property type="entry name" value="NosL"/>
    <property type="match status" value="1"/>
</dbReference>
<gene>
    <name evidence="1" type="ORF">MNBD_GAMMA01-1525</name>
</gene>
<dbReference type="PANTHER" id="PTHR41247:SF1">
    <property type="entry name" value="HTH-TYPE TRANSCRIPTIONAL REPRESSOR YCNK"/>
    <property type="match status" value="1"/>
</dbReference>
<dbReference type="InterPro" id="IPR008719">
    <property type="entry name" value="N2O_reductase_NosL"/>
</dbReference>
<reference evidence="1" key="1">
    <citation type="submission" date="2018-06" db="EMBL/GenBank/DDBJ databases">
        <authorList>
            <person name="Zhirakovskaya E."/>
        </authorList>
    </citation>
    <scope>NUCLEOTIDE SEQUENCE</scope>
</reference>
<dbReference type="EMBL" id="UOEW01000302">
    <property type="protein sequence ID" value="VAW41364.1"/>
    <property type="molecule type" value="Genomic_DNA"/>
</dbReference>
<accession>A0A3B0WCK1</accession>
<organism evidence="1">
    <name type="scientific">hydrothermal vent metagenome</name>
    <dbReference type="NCBI Taxonomy" id="652676"/>
    <lineage>
        <taxon>unclassified sequences</taxon>
        <taxon>metagenomes</taxon>
        <taxon>ecological metagenomes</taxon>
    </lineage>
</organism>
<dbReference type="SUPFAM" id="SSF160387">
    <property type="entry name" value="NosL/MerB-like"/>
    <property type="match status" value="1"/>
</dbReference>
<proteinExistence type="predicted"/>
<evidence type="ECO:0000313" key="1">
    <source>
        <dbReference type="EMBL" id="VAW41364.1"/>
    </source>
</evidence>
<protein>
    <recommendedName>
        <fullName evidence="2">Nitrous oxide reductase maturation protein, outer-membrane lipoprotein NosL</fullName>
    </recommendedName>
</protein>
<evidence type="ECO:0008006" key="2">
    <source>
        <dbReference type="Google" id="ProtNLM"/>
    </source>
</evidence>
<dbReference type="AlphaFoldDB" id="A0A3B0WCK1"/>
<name>A0A3B0WCK1_9ZZZZ</name>
<dbReference type="Gene3D" id="3.30.70.2060">
    <property type="match status" value="1"/>
</dbReference>